<feature type="domain" description="MobA/MobL protein" evidence="4">
    <location>
        <begin position="71"/>
        <end position="230"/>
    </location>
</feature>
<accession>A0A1M7N6U7</accession>
<feature type="compositionally biased region" description="Basic and acidic residues" evidence="3">
    <location>
        <begin position="509"/>
        <end position="524"/>
    </location>
</feature>
<dbReference type="AlphaFoldDB" id="A0A1M7N6U7"/>
<reference evidence="5 6" key="1">
    <citation type="submission" date="2016-11" db="EMBL/GenBank/DDBJ databases">
        <authorList>
            <person name="Jaros S."/>
            <person name="Januszkiewicz K."/>
            <person name="Wedrychowicz H."/>
        </authorList>
    </citation>
    <scope>NUCLEOTIDE SEQUENCE [LARGE SCALE GENOMIC DNA]</scope>
    <source>
        <strain evidence="5 6">DSM 15930</strain>
    </source>
</reference>
<feature type="region of interest" description="Disordered" evidence="3">
    <location>
        <begin position="509"/>
        <end position="532"/>
    </location>
</feature>
<sequence>MHRAKCHDEVREEVPIARNSFIQMSKLTNLKGRINYISSHIRQENLYAVYETTDRKFWRELAKCNQEDFSKSETKGKCIEARELIIALPESFVEYQPDMLLKVFTKHFKQKYGVECISALHHNKRKTNYHIHLLFSERRLLDEPIEKVATRNMFYDENGKHVRTKKEITGENGQLRVGCKIIQKGEVYERKIFGVKDTQFKSEEFLEEVKHSYTELINIYVKDSKEQLQVFDKNGAHLPMKKIGKKNPKTEQMVADNEMRKKWNQTVDRAFLSGIPEKQVLQVKNTEISRKTKESFEQFGSQPQLFATIILMAIAILERMITKIINLVYQNLNKEKVQRKKLVVMEQQNLVTQQSDSTVSERTRVESAERMPIPEKPRMTPLAKKYVSLSEINEKLKTQNTAIFQREQQLNRVEQELAGTKGIFKGRQRKELQEQIDGLKRQIDSMKQYFSSIVRNHGYKNIKEFLTEYSTAKAEYADYQRAFDDWKKKYATRRETDIISERQEFYREQEKELDNGTQRIDNHSRVRGRRAR</sequence>
<dbReference type="Pfam" id="PF03389">
    <property type="entry name" value="MobA_MobL"/>
    <property type="match status" value="1"/>
</dbReference>
<keyword evidence="6" id="KW-1185">Reference proteome</keyword>
<proteinExistence type="inferred from homology"/>
<evidence type="ECO:0000256" key="2">
    <source>
        <dbReference type="ARBA" id="ARBA00022971"/>
    </source>
</evidence>
<dbReference type="RefSeq" id="WP_330393821.1">
    <property type="nucleotide sequence ID" value="NZ_FRCP01000025.1"/>
</dbReference>
<comment type="similarity">
    <text evidence="1">Belongs to the MobA/MobL family.</text>
</comment>
<evidence type="ECO:0000256" key="1">
    <source>
        <dbReference type="ARBA" id="ARBA00010873"/>
    </source>
</evidence>
<evidence type="ECO:0000313" key="6">
    <source>
        <dbReference type="Proteomes" id="UP000184038"/>
    </source>
</evidence>
<dbReference type="InterPro" id="IPR005053">
    <property type="entry name" value="MobA_MobL"/>
</dbReference>
<evidence type="ECO:0000313" key="5">
    <source>
        <dbReference type="EMBL" id="SHM99335.1"/>
    </source>
</evidence>
<protein>
    <submittedName>
        <fullName evidence="5">MobA/MobL family protein</fullName>
    </submittedName>
</protein>
<dbReference type="Gene3D" id="3.30.930.30">
    <property type="match status" value="1"/>
</dbReference>
<evidence type="ECO:0000259" key="4">
    <source>
        <dbReference type="Pfam" id="PF03389"/>
    </source>
</evidence>
<gene>
    <name evidence="5" type="ORF">SAMN02746066_04276</name>
</gene>
<dbReference type="Proteomes" id="UP000184038">
    <property type="component" value="Unassembled WGS sequence"/>
</dbReference>
<organism evidence="5 6">
    <name type="scientific">Anaerosporobacter mobilis DSM 15930</name>
    <dbReference type="NCBI Taxonomy" id="1120996"/>
    <lineage>
        <taxon>Bacteria</taxon>
        <taxon>Bacillati</taxon>
        <taxon>Bacillota</taxon>
        <taxon>Clostridia</taxon>
        <taxon>Lachnospirales</taxon>
        <taxon>Lachnospiraceae</taxon>
        <taxon>Anaerosporobacter</taxon>
    </lineage>
</organism>
<name>A0A1M7N6U7_9FIRM</name>
<keyword evidence="2" id="KW-0184">Conjugation</keyword>
<dbReference type="EMBL" id="FRCP01000025">
    <property type="protein sequence ID" value="SHM99335.1"/>
    <property type="molecule type" value="Genomic_DNA"/>
</dbReference>
<evidence type="ECO:0000256" key="3">
    <source>
        <dbReference type="SAM" id="MobiDB-lite"/>
    </source>
</evidence>